<reference evidence="5 6" key="1">
    <citation type="submission" date="2020-09" db="EMBL/GenBank/DDBJ databases">
        <title>novel species in genus Nocardioides.</title>
        <authorList>
            <person name="Zhang G."/>
        </authorList>
    </citation>
    <scope>NUCLEOTIDE SEQUENCE [LARGE SCALE GENOMIC DNA]</scope>
    <source>
        <strain evidence="5 6">KCTC 39551</strain>
    </source>
</reference>
<evidence type="ECO:0000313" key="6">
    <source>
        <dbReference type="Proteomes" id="UP000618818"/>
    </source>
</evidence>
<dbReference type="InterPro" id="IPR005107">
    <property type="entry name" value="CO_DH_flav_C"/>
</dbReference>
<protein>
    <submittedName>
        <fullName evidence="5">FAD binding domain-containing protein</fullName>
    </submittedName>
</protein>
<dbReference type="RefSeq" id="WP_191194017.1">
    <property type="nucleotide sequence ID" value="NZ_JACXYZ010000001.1"/>
</dbReference>
<keyword evidence="3" id="KW-0560">Oxidoreductase</keyword>
<evidence type="ECO:0000256" key="3">
    <source>
        <dbReference type="ARBA" id="ARBA00023002"/>
    </source>
</evidence>
<dbReference type="PANTHER" id="PTHR42659">
    <property type="entry name" value="XANTHINE DEHYDROGENASE SUBUNIT C-RELATED"/>
    <property type="match status" value="1"/>
</dbReference>
<accession>A0ABR8N7V1</accession>
<evidence type="ECO:0000313" key="5">
    <source>
        <dbReference type="EMBL" id="MBD3924230.1"/>
    </source>
</evidence>
<evidence type="ECO:0000256" key="1">
    <source>
        <dbReference type="ARBA" id="ARBA00022630"/>
    </source>
</evidence>
<organism evidence="5 6">
    <name type="scientific">Nocardioides cavernae</name>
    <dbReference type="NCBI Taxonomy" id="1921566"/>
    <lineage>
        <taxon>Bacteria</taxon>
        <taxon>Bacillati</taxon>
        <taxon>Actinomycetota</taxon>
        <taxon>Actinomycetes</taxon>
        <taxon>Propionibacteriales</taxon>
        <taxon>Nocardioidaceae</taxon>
        <taxon>Nocardioides</taxon>
    </lineage>
</organism>
<dbReference type="Gene3D" id="3.30.465.10">
    <property type="match status" value="1"/>
</dbReference>
<dbReference type="InterPro" id="IPR016166">
    <property type="entry name" value="FAD-bd_PCMH"/>
</dbReference>
<comment type="caution">
    <text evidence="5">The sequence shown here is derived from an EMBL/GenBank/DDBJ whole genome shotgun (WGS) entry which is preliminary data.</text>
</comment>
<keyword evidence="2" id="KW-0274">FAD</keyword>
<dbReference type="Proteomes" id="UP000618818">
    <property type="component" value="Unassembled WGS sequence"/>
</dbReference>
<evidence type="ECO:0000259" key="4">
    <source>
        <dbReference type="PROSITE" id="PS51387"/>
    </source>
</evidence>
<dbReference type="InterPro" id="IPR002346">
    <property type="entry name" value="Mopterin_DH_FAD-bd"/>
</dbReference>
<dbReference type="InterPro" id="IPR036683">
    <property type="entry name" value="CO_DH_flav_C_dom_sf"/>
</dbReference>
<dbReference type="Pfam" id="PF03450">
    <property type="entry name" value="CO_deh_flav_C"/>
    <property type="match status" value="1"/>
</dbReference>
<dbReference type="SUPFAM" id="SSF56176">
    <property type="entry name" value="FAD-binding/transporter-associated domain-like"/>
    <property type="match status" value="1"/>
</dbReference>
<proteinExistence type="predicted"/>
<dbReference type="InterPro" id="IPR016169">
    <property type="entry name" value="FAD-bd_PCMH_sub2"/>
</dbReference>
<dbReference type="InterPro" id="IPR036318">
    <property type="entry name" value="FAD-bd_PCMH-like_sf"/>
</dbReference>
<dbReference type="PANTHER" id="PTHR42659:SF2">
    <property type="entry name" value="XANTHINE DEHYDROGENASE SUBUNIT C-RELATED"/>
    <property type="match status" value="1"/>
</dbReference>
<keyword evidence="1" id="KW-0285">Flavoprotein</keyword>
<dbReference type="EMBL" id="JACXYZ010000001">
    <property type="protein sequence ID" value="MBD3924230.1"/>
    <property type="molecule type" value="Genomic_DNA"/>
</dbReference>
<evidence type="ECO:0000256" key="2">
    <source>
        <dbReference type="ARBA" id="ARBA00022827"/>
    </source>
</evidence>
<sequence>MKGKPMLRDLQCAQTLDDAVRLVGSGGAVLAGGTDFVSLYAAGVVGNDVAVDISRVRELAAVTQGDDKIRIGAGVTLQRIEDLGDDSSSLGAIRDGAALVGSPQTRRRATLGGNACRSSPSGDTLPGLLAAGAEMVALSARGQRAVPASEFFRGPGINALRDDELLGWIDVPRRASVSAYVRHTFRRSMDLATVGIATALEESADGPRLLAAVGGAGPTPVATPAVWISGVDVPLADLVDLLHDQIQDIITPISDVRGSEWYRRKLIRPLLERSLARCLARR</sequence>
<gene>
    <name evidence="5" type="ORF">IEZ26_06325</name>
</gene>
<name>A0ABR8N7V1_9ACTN</name>
<dbReference type="PROSITE" id="PS51387">
    <property type="entry name" value="FAD_PCMH"/>
    <property type="match status" value="1"/>
</dbReference>
<dbReference type="Pfam" id="PF00941">
    <property type="entry name" value="FAD_binding_5"/>
    <property type="match status" value="1"/>
</dbReference>
<dbReference type="SUPFAM" id="SSF55447">
    <property type="entry name" value="CO dehydrogenase flavoprotein C-terminal domain-like"/>
    <property type="match status" value="1"/>
</dbReference>
<dbReference type="Gene3D" id="3.30.390.50">
    <property type="entry name" value="CO dehydrogenase flavoprotein, C-terminal domain"/>
    <property type="match status" value="1"/>
</dbReference>
<keyword evidence="6" id="KW-1185">Reference proteome</keyword>
<feature type="domain" description="FAD-binding PCMH-type" evidence="4">
    <location>
        <begin position="1"/>
        <end position="176"/>
    </location>
</feature>
<dbReference type="InterPro" id="IPR051312">
    <property type="entry name" value="Diverse_Substr_Oxidored"/>
</dbReference>
<dbReference type="SMART" id="SM01092">
    <property type="entry name" value="CO_deh_flav_C"/>
    <property type="match status" value="1"/>
</dbReference>